<feature type="region of interest" description="Disordered" evidence="1">
    <location>
        <begin position="90"/>
        <end position="110"/>
    </location>
</feature>
<evidence type="ECO:0000256" key="1">
    <source>
        <dbReference type="SAM" id="MobiDB-lite"/>
    </source>
</evidence>
<reference evidence="3" key="1">
    <citation type="journal article" date="2013" name="Nat. Genet.">
        <title>The duck genome and transcriptome provide insight into an avian influenza virus reservoir species.</title>
        <authorList>
            <person name="Huang Y."/>
            <person name="Li Y."/>
            <person name="Burt D.W."/>
            <person name="Chen H."/>
            <person name="Zhang Y."/>
            <person name="Qian W."/>
            <person name="Kim H."/>
            <person name="Gan S."/>
            <person name="Zhao Y."/>
            <person name="Li J."/>
            <person name="Yi K."/>
            <person name="Feng H."/>
            <person name="Zhu P."/>
            <person name="Li B."/>
            <person name="Liu Q."/>
            <person name="Fairley S."/>
            <person name="Magor K.E."/>
            <person name="Du Z."/>
            <person name="Hu X."/>
            <person name="Goodman L."/>
            <person name="Tafer H."/>
            <person name="Vignal A."/>
            <person name="Lee T."/>
            <person name="Kim K.W."/>
            <person name="Sheng Z."/>
            <person name="An Y."/>
            <person name="Searle S."/>
            <person name="Herrero J."/>
            <person name="Groenen M.A."/>
            <person name="Crooijmans R.P."/>
            <person name="Faraut T."/>
            <person name="Cai Q."/>
            <person name="Webster R.G."/>
            <person name="Aldridge J.R."/>
            <person name="Warren W.C."/>
            <person name="Bartschat S."/>
            <person name="Kehr S."/>
            <person name="Marz M."/>
            <person name="Stadler P.F."/>
            <person name="Smith J."/>
            <person name="Kraus R.H."/>
            <person name="Zhao Y."/>
            <person name="Ren L."/>
            <person name="Fei J."/>
            <person name="Morisson M."/>
            <person name="Kaiser P."/>
            <person name="Griffin D.K."/>
            <person name="Rao M."/>
            <person name="Pitel F."/>
            <person name="Wang J."/>
            <person name="Li N."/>
        </authorList>
    </citation>
    <scope>NUCLEOTIDE SEQUENCE [LARGE SCALE GENOMIC DNA]</scope>
</reference>
<sequence>MEEQQLYGRVFLGTDCKIRAFGCMGQKQQAFIPTGTNTFQLWLWLPWWSMLSFTPARIFQQIKNPTEELKACGRYVSVVVGTCCYDQSIQRGQQQGSGDAKKLNKTPCPD</sequence>
<dbReference type="AlphaFoldDB" id="R0JUV8"/>
<dbReference type="EMBL" id="KB743145">
    <property type="protein sequence ID" value="EOB00972.1"/>
    <property type="molecule type" value="Genomic_DNA"/>
</dbReference>
<proteinExistence type="predicted"/>
<gene>
    <name evidence="2" type="ORF">Anapl_00491</name>
</gene>
<keyword evidence="3" id="KW-1185">Reference proteome</keyword>
<accession>R0JUV8</accession>
<dbReference type="Proteomes" id="UP000296049">
    <property type="component" value="Unassembled WGS sequence"/>
</dbReference>
<evidence type="ECO:0000313" key="3">
    <source>
        <dbReference type="Proteomes" id="UP000296049"/>
    </source>
</evidence>
<protein>
    <submittedName>
        <fullName evidence="2">Uncharacterized protein</fullName>
    </submittedName>
</protein>
<evidence type="ECO:0000313" key="2">
    <source>
        <dbReference type="EMBL" id="EOB00972.1"/>
    </source>
</evidence>
<organism evidence="2 3">
    <name type="scientific">Anas platyrhynchos</name>
    <name type="common">Mallard</name>
    <name type="synonym">Anas boschas</name>
    <dbReference type="NCBI Taxonomy" id="8839"/>
    <lineage>
        <taxon>Eukaryota</taxon>
        <taxon>Metazoa</taxon>
        <taxon>Chordata</taxon>
        <taxon>Craniata</taxon>
        <taxon>Vertebrata</taxon>
        <taxon>Euteleostomi</taxon>
        <taxon>Archelosauria</taxon>
        <taxon>Archosauria</taxon>
        <taxon>Dinosauria</taxon>
        <taxon>Saurischia</taxon>
        <taxon>Theropoda</taxon>
        <taxon>Coelurosauria</taxon>
        <taxon>Aves</taxon>
        <taxon>Neognathae</taxon>
        <taxon>Galloanserae</taxon>
        <taxon>Anseriformes</taxon>
        <taxon>Anatidae</taxon>
        <taxon>Anatinae</taxon>
        <taxon>Anas</taxon>
    </lineage>
</organism>
<name>R0JUV8_ANAPL</name>